<reference evidence="1" key="1">
    <citation type="journal article" date="2014" name="Front. Microbiol.">
        <title>High frequency of phylogenetically diverse reductive dehalogenase-homologous genes in deep subseafloor sedimentary metagenomes.</title>
        <authorList>
            <person name="Kawai M."/>
            <person name="Futagami T."/>
            <person name="Toyoda A."/>
            <person name="Takaki Y."/>
            <person name="Nishi S."/>
            <person name="Hori S."/>
            <person name="Arai W."/>
            <person name="Tsubouchi T."/>
            <person name="Morono Y."/>
            <person name="Uchiyama I."/>
            <person name="Ito T."/>
            <person name="Fujiyama A."/>
            <person name="Inagaki F."/>
            <person name="Takami H."/>
        </authorList>
    </citation>
    <scope>NUCLEOTIDE SEQUENCE</scope>
    <source>
        <strain evidence="1">Expedition CK06-06</strain>
    </source>
</reference>
<dbReference type="EMBL" id="BARU01027362">
    <property type="protein sequence ID" value="GAH73402.1"/>
    <property type="molecule type" value="Genomic_DNA"/>
</dbReference>
<evidence type="ECO:0008006" key="2">
    <source>
        <dbReference type="Google" id="ProtNLM"/>
    </source>
</evidence>
<sequence length="77" mass="8895">MTDNETAWLLKNKIVTDFRGYPIGRVKTLWYDTAKGPLVVIERKSSQATKQRWEAIPLKSIYTVSDEVRLKPPVFAE</sequence>
<gene>
    <name evidence="1" type="ORF">S03H2_43812</name>
</gene>
<name>X1HVA2_9ZZZZ</name>
<proteinExistence type="predicted"/>
<protein>
    <recommendedName>
        <fullName evidence="2">PRC-barrel domain-containing protein</fullName>
    </recommendedName>
</protein>
<evidence type="ECO:0000313" key="1">
    <source>
        <dbReference type="EMBL" id="GAH73402.1"/>
    </source>
</evidence>
<accession>X1HVA2</accession>
<organism evidence="1">
    <name type="scientific">marine sediment metagenome</name>
    <dbReference type="NCBI Taxonomy" id="412755"/>
    <lineage>
        <taxon>unclassified sequences</taxon>
        <taxon>metagenomes</taxon>
        <taxon>ecological metagenomes</taxon>
    </lineage>
</organism>
<comment type="caution">
    <text evidence="1">The sequence shown here is derived from an EMBL/GenBank/DDBJ whole genome shotgun (WGS) entry which is preliminary data.</text>
</comment>
<dbReference type="AlphaFoldDB" id="X1HVA2"/>